<dbReference type="RefSeq" id="WP_066348587.1">
    <property type="nucleotide sequence ID" value="NZ_CBCSFJ010000028.1"/>
</dbReference>
<gene>
    <name evidence="3" type="ORF">BAU06_10890</name>
</gene>
<dbReference type="PROSITE" id="PS01174">
    <property type="entry name" value="LIPASE_GDXG_SER"/>
    <property type="match status" value="1"/>
</dbReference>
<protein>
    <submittedName>
        <fullName evidence="3">Lipase</fullName>
    </submittedName>
</protein>
<dbReference type="SUPFAM" id="SSF53474">
    <property type="entry name" value="alpha/beta-Hydrolases"/>
    <property type="match status" value="1"/>
</dbReference>
<dbReference type="PANTHER" id="PTHR23025:SF4">
    <property type="entry name" value="ALPHA_BETA HYDROLASE FOLD-3 DOMAIN-CONTAINING PROTEIN"/>
    <property type="match status" value="1"/>
</dbReference>
<dbReference type="InterPro" id="IPR013094">
    <property type="entry name" value="AB_hydrolase_3"/>
</dbReference>
<reference evidence="3 4" key="1">
    <citation type="submission" date="2016-06" db="EMBL/GenBank/DDBJ databases">
        <title>Complete genome sequences of Bordetella bronchialis and Bordetella flabilis.</title>
        <authorList>
            <person name="LiPuma J.J."/>
            <person name="Spilker T."/>
        </authorList>
    </citation>
    <scope>NUCLEOTIDE SEQUENCE [LARGE SCALE GENOMIC DNA]</scope>
    <source>
        <strain evidence="3 4">AU3182</strain>
    </source>
</reference>
<proteinExistence type="predicted"/>
<accession>A0ABN4R5H2</accession>
<dbReference type="InterPro" id="IPR029058">
    <property type="entry name" value="AB_hydrolase_fold"/>
</dbReference>
<keyword evidence="4" id="KW-1185">Reference proteome</keyword>
<dbReference type="Pfam" id="PF07859">
    <property type="entry name" value="Abhydrolase_3"/>
    <property type="match status" value="1"/>
</dbReference>
<evidence type="ECO:0000313" key="4">
    <source>
        <dbReference type="Proteomes" id="UP000091897"/>
    </source>
</evidence>
<organism evidence="3 4">
    <name type="scientific">Bordetella bronchialis</name>
    <dbReference type="NCBI Taxonomy" id="463025"/>
    <lineage>
        <taxon>Bacteria</taxon>
        <taxon>Pseudomonadati</taxon>
        <taxon>Pseudomonadota</taxon>
        <taxon>Betaproteobacteria</taxon>
        <taxon>Burkholderiales</taxon>
        <taxon>Alcaligenaceae</taxon>
        <taxon>Bordetella</taxon>
    </lineage>
</organism>
<feature type="domain" description="Alpha/beta hydrolase fold-3" evidence="2">
    <location>
        <begin position="81"/>
        <end position="288"/>
    </location>
</feature>
<dbReference type="InterPro" id="IPR033140">
    <property type="entry name" value="Lipase_GDXG_put_SER_AS"/>
</dbReference>
<evidence type="ECO:0000313" key="3">
    <source>
        <dbReference type="EMBL" id="ANN66716.1"/>
    </source>
</evidence>
<name>A0ABN4R5H2_9BORD</name>
<evidence type="ECO:0000259" key="2">
    <source>
        <dbReference type="Pfam" id="PF07859"/>
    </source>
</evidence>
<feature type="active site" evidence="1">
    <location>
        <position position="159"/>
    </location>
</feature>
<dbReference type="Proteomes" id="UP000091897">
    <property type="component" value="Chromosome"/>
</dbReference>
<dbReference type="PANTHER" id="PTHR23025">
    <property type="entry name" value="TRIACYLGLYCEROL LIPASE"/>
    <property type="match status" value="1"/>
</dbReference>
<dbReference type="EMBL" id="CP016170">
    <property type="protein sequence ID" value="ANN66716.1"/>
    <property type="molecule type" value="Genomic_DNA"/>
</dbReference>
<dbReference type="Gene3D" id="3.40.50.1820">
    <property type="entry name" value="alpha/beta hydrolase"/>
    <property type="match status" value="1"/>
</dbReference>
<evidence type="ECO:0000256" key="1">
    <source>
        <dbReference type="PROSITE-ProRule" id="PRU10038"/>
    </source>
</evidence>
<sequence>MAYDPGIQEYVDRMRKALGEMGDTRNLTLAQRRARADRQAAIINEPYPAWLAVSDTYIVLPGREIPVRVYRPCADGPLPTIVYLHGGAFVAGSPQGHDFITASLACNTGAQVLSVHYRRAPENPYPAPTEDAYEALTWAARESGLLGVDPDRIAVAGDSAGGNLAAACTLLARDRGGPRLCMQALIYPTLDADLDTPSYLHNTQDAFLTREAMAFALESFLPRAMTGRDEGYALPMRAADHAGLPPACLILADHDPLLDDGRRYAEKLRAAGNAVEMHIGQGMIHGFLRARRMSAVADREFHRLCAALRRALSLPEPARPW</sequence>